<keyword evidence="4 7" id="KW-0812">Transmembrane</keyword>
<feature type="non-terminal residue" evidence="9">
    <location>
        <position position="1"/>
    </location>
</feature>
<comment type="subcellular location">
    <subcellularLocation>
        <location evidence="1">Cell inner membrane</location>
        <topology evidence="1">Multi-pass membrane protein</topology>
    </subcellularLocation>
</comment>
<feature type="transmembrane region" description="Helical" evidence="7">
    <location>
        <begin position="101"/>
        <end position="124"/>
    </location>
</feature>
<feature type="transmembrane region" description="Helical" evidence="7">
    <location>
        <begin position="15"/>
        <end position="34"/>
    </location>
</feature>
<evidence type="ECO:0000256" key="5">
    <source>
        <dbReference type="ARBA" id="ARBA00022989"/>
    </source>
</evidence>
<feature type="non-terminal residue" evidence="9">
    <location>
        <position position="276"/>
    </location>
</feature>
<feature type="transmembrane region" description="Helical" evidence="7">
    <location>
        <begin position="243"/>
        <end position="273"/>
    </location>
</feature>
<dbReference type="EMBL" id="BART01027477">
    <property type="protein sequence ID" value="GAG93529.1"/>
    <property type="molecule type" value="Genomic_DNA"/>
</dbReference>
<evidence type="ECO:0000256" key="1">
    <source>
        <dbReference type="ARBA" id="ARBA00004429"/>
    </source>
</evidence>
<gene>
    <name evidence="9" type="ORF">S01H4_48707</name>
</gene>
<feature type="transmembrane region" description="Helical" evidence="7">
    <location>
        <begin position="130"/>
        <end position="147"/>
    </location>
</feature>
<sequence>LFLYYPPFIENLIELSYLAAGALIWPAVIILIISAFLGTPIFVVLAGITLLLFLSSWGVLEVIPNEAYTMLTGPAIPAIPLFTLVGFILSESKAGERLVRLFRVFFGWMPGGLAIMAILVSTFFTTFTGASGVTILALGALLSYMLVESGRYRENFSTGLLTASGSIGLLFPPSLPIILYGVAAGVNIKNVFIGGILPGLLTVAALSVAGVVTALKSKTKTMPYRTFKAGDAIKAVRESIWDILLPIIILFSFFGGITTLVETGAIAVVYTLIVQV</sequence>
<feature type="transmembrane region" description="Helical" evidence="7">
    <location>
        <begin position="71"/>
        <end position="89"/>
    </location>
</feature>
<reference evidence="9" key="1">
    <citation type="journal article" date="2014" name="Front. Microbiol.">
        <title>High frequency of phylogenetically diverse reductive dehalogenase-homologous genes in deep subseafloor sedimentary metagenomes.</title>
        <authorList>
            <person name="Kawai M."/>
            <person name="Futagami T."/>
            <person name="Toyoda A."/>
            <person name="Takaki Y."/>
            <person name="Nishi S."/>
            <person name="Hori S."/>
            <person name="Arai W."/>
            <person name="Tsubouchi T."/>
            <person name="Morono Y."/>
            <person name="Uchiyama I."/>
            <person name="Ito T."/>
            <person name="Fujiyama A."/>
            <person name="Inagaki F."/>
            <person name="Takami H."/>
        </authorList>
    </citation>
    <scope>NUCLEOTIDE SEQUENCE</scope>
    <source>
        <strain evidence="9">Expedition CK06-06</strain>
    </source>
</reference>
<dbReference type="InterPro" id="IPR010656">
    <property type="entry name" value="DctM"/>
</dbReference>
<dbReference type="InterPro" id="IPR004681">
    <property type="entry name" value="TRAP_DctM"/>
</dbReference>
<feature type="domain" description="TRAP C4-dicarboxylate transport system permease DctM subunit" evidence="8">
    <location>
        <begin position="29"/>
        <end position="276"/>
    </location>
</feature>
<evidence type="ECO:0000313" key="9">
    <source>
        <dbReference type="EMBL" id="GAG93529.1"/>
    </source>
</evidence>
<dbReference type="PANTHER" id="PTHR33362">
    <property type="entry name" value="SIALIC ACID TRAP TRANSPORTER PERMEASE PROTEIN SIAT-RELATED"/>
    <property type="match status" value="1"/>
</dbReference>
<feature type="transmembrane region" description="Helical" evidence="7">
    <location>
        <begin position="191"/>
        <end position="215"/>
    </location>
</feature>
<dbReference type="GO" id="GO:0022857">
    <property type="term" value="F:transmembrane transporter activity"/>
    <property type="evidence" value="ECO:0007669"/>
    <property type="project" value="TreeGrafter"/>
</dbReference>
<keyword evidence="3" id="KW-0997">Cell inner membrane</keyword>
<evidence type="ECO:0000259" key="8">
    <source>
        <dbReference type="Pfam" id="PF06808"/>
    </source>
</evidence>
<feature type="transmembrane region" description="Helical" evidence="7">
    <location>
        <begin position="159"/>
        <end position="179"/>
    </location>
</feature>
<dbReference type="Pfam" id="PF06808">
    <property type="entry name" value="DctM"/>
    <property type="match status" value="1"/>
</dbReference>
<evidence type="ECO:0000256" key="4">
    <source>
        <dbReference type="ARBA" id="ARBA00022692"/>
    </source>
</evidence>
<evidence type="ECO:0000256" key="3">
    <source>
        <dbReference type="ARBA" id="ARBA00022519"/>
    </source>
</evidence>
<comment type="caution">
    <text evidence="9">The sequence shown here is derived from an EMBL/GenBank/DDBJ whole genome shotgun (WGS) entry which is preliminary data.</text>
</comment>
<evidence type="ECO:0000256" key="7">
    <source>
        <dbReference type="SAM" id="Phobius"/>
    </source>
</evidence>
<evidence type="ECO:0000256" key="6">
    <source>
        <dbReference type="ARBA" id="ARBA00023136"/>
    </source>
</evidence>
<name>X1BC85_9ZZZZ</name>
<dbReference type="AlphaFoldDB" id="X1BC85"/>
<feature type="transmembrane region" description="Helical" evidence="7">
    <location>
        <begin position="41"/>
        <end position="59"/>
    </location>
</feature>
<accession>X1BC85</accession>
<proteinExistence type="predicted"/>
<keyword evidence="6 7" id="KW-0472">Membrane</keyword>
<keyword evidence="2" id="KW-1003">Cell membrane</keyword>
<keyword evidence="5 7" id="KW-1133">Transmembrane helix</keyword>
<evidence type="ECO:0000256" key="2">
    <source>
        <dbReference type="ARBA" id="ARBA00022475"/>
    </source>
</evidence>
<protein>
    <recommendedName>
        <fullName evidence="8">TRAP C4-dicarboxylate transport system permease DctM subunit domain-containing protein</fullName>
    </recommendedName>
</protein>
<organism evidence="9">
    <name type="scientific">marine sediment metagenome</name>
    <dbReference type="NCBI Taxonomy" id="412755"/>
    <lineage>
        <taxon>unclassified sequences</taxon>
        <taxon>metagenomes</taxon>
        <taxon>ecological metagenomes</taxon>
    </lineage>
</organism>
<dbReference type="GO" id="GO:0005886">
    <property type="term" value="C:plasma membrane"/>
    <property type="evidence" value="ECO:0007669"/>
    <property type="project" value="UniProtKB-SubCell"/>
</dbReference>